<dbReference type="EMBL" id="AP028947">
    <property type="protein sequence ID" value="BET24992.1"/>
    <property type="molecule type" value="Genomic_DNA"/>
</dbReference>
<evidence type="ECO:0000313" key="13">
    <source>
        <dbReference type="EMBL" id="BET24992.1"/>
    </source>
</evidence>
<sequence>MTALNSMDPMHWLILGILLGLCAGSFLNVVAYRLPIMMQREWDSDLAEAQGREPEQLPRFNLWLPASHCPACKTPLKIWHNIPVLSFLLLRGKCGHCHSAVSWRYPIVELLCAALFAAVAYTQPPGLSGLALMAFAACLLVLAVIDLDTYLLPDSLTLPLMWAGLIVNLLGGFVPLESAVSGAALGYLVLWFIYQAFKLFTGKEGMGYGDFKLLAAIGAWLGVGSLFSVVFFASVFGIVFGLIIQTIRGKKKTDAFPFGPCLVMGAFAWMAGFDLTRWI</sequence>
<comment type="similarity">
    <text evidence="2 8">Belongs to the peptidase A24 family.</text>
</comment>
<protein>
    <recommendedName>
        <fullName evidence="9">Prepilin leader peptidase/N-methyltransferase</fullName>
        <ecNumber evidence="9">2.1.1.-</ecNumber>
        <ecNumber evidence="9">3.4.23.43</ecNumber>
    </recommendedName>
</protein>
<feature type="transmembrane region" description="Helical" evidence="10">
    <location>
        <begin position="127"/>
        <end position="145"/>
    </location>
</feature>
<evidence type="ECO:0000313" key="14">
    <source>
        <dbReference type="Proteomes" id="UP001329151"/>
    </source>
</evidence>
<keyword evidence="4" id="KW-0997">Cell inner membrane</keyword>
<dbReference type="Pfam" id="PF06750">
    <property type="entry name" value="A24_N_bact"/>
    <property type="match status" value="1"/>
</dbReference>
<dbReference type="InterPro" id="IPR050882">
    <property type="entry name" value="Prepilin_peptidase/N-MTase"/>
</dbReference>
<dbReference type="GO" id="GO:0032259">
    <property type="term" value="P:methylation"/>
    <property type="evidence" value="ECO:0007669"/>
    <property type="project" value="UniProtKB-KW"/>
</dbReference>
<dbReference type="GO" id="GO:0004190">
    <property type="term" value="F:aspartic-type endopeptidase activity"/>
    <property type="evidence" value="ECO:0007669"/>
    <property type="project" value="UniProtKB-EC"/>
</dbReference>
<reference evidence="13 14" key="1">
    <citation type="submission" date="2023-10" db="EMBL/GenBank/DDBJ databases">
        <title>Complete Genome Sequence of Limnobacter thiooxidans CS-K2T, Isolated from freshwater lake sediments in Bavaria, Germany.</title>
        <authorList>
            <person name="Naruki M."/>
            <person name="Watanabe A."/>
            <person name="Warashina T."/>
            <person name="Morita T."/>
            <person name="Arakawa K."/>
        </authorList>
    </citation>
    <scope>NUCLEOTIDE SEQUENCE [LARGE SCALE GENOMIC DNA]</scope>
    <source>
        <strain evidence="13 14">CS-K2</strain>
    </source>
</reference>
<evidence type="ECO:0000256" key="9">
    <source>
        <dbReference type="RuleBase" id="RU003794"/>
    </source>
</evidence>
<keyword evidence="9" id="KW-0645">Protease</keyword>
<comment type="function">
    <text evidence="9">Plays an essential role in type IV pili and type II pseudopili formation by proteolytically removing the leader sequence from substrate proteins and subsequently monomethylating the alpha-amino group of the newly exposed N-terminal phenylalanine.</text>
</comment>
<keyword evidence="9" id="KW-0511">Multifunctional enzyme</keyword>
<evidence type="ECO:0000256" key="5">
    <source>
        <dbReference type="ARBA" id="ARBA00022692"/>
    </source>
</evidence>
<dbReference type="KEGG" id="lto:RGQ30_04930"/>
<feature type="transmembrane region" description="Helical" evidence="10">
    <location>
        <begin position="157"/>
        <end position="176"/>
    </location>
</feature>
<evidence type="ECO:0000256" key="7">
    <source>
        <dbReference type="ARBA" id="ARBA00023136"/>
    </source>
</evidence>
<evidence type="ECO:0000256" key="10">
    <source>
        <dbReference type="SAM" id="Phobius"/>
    </source>
</evidence>
<evidence type="ECO:0000256" key="1">
    <source>
        <dbReference type="ARBA" id="ARBA00004429"/>
    </source>
</evidence>
<name>A0AA86IXH9_9BURK</name>
<dbReference type="GO" id="GO:0008168">
    <property type="term" value="F:methyltransferase activity"/>
    <property type="evidence" value="ECO:0007669"/>
    <property type="project" value="UniProtKB-KW"/>
</dbReference>
<evidence type="ECO:0000256" key="4">
    <source>
        <dbReference type="ARBA" id="ARBA00022519"/>
    </source>
</evidence>
<evidence type="ECO:0000256" key="2">
    <source>
        <dbReference type="ARBA" id="ARBA00005801"/>
    </source>
</evidence>
<accession>A0AA86IXH9</accession>
<dbReference type="EC" id="3.4.23.43" evidence="9"/>
<feature type="transmembrane region" description="Helical" evidence="10">
    <location>
        <begin position="213"/>
        <end position="243"/>
    </location>
</feature>
<feature type="transmembrane region" description="Helical" evidence="10">
    <location>
        <begin position="255"/>
        <end position="273"/>
    </location>
</feature>
<comment type="subcellular location">
    <subcellularLocation>
        <location evidence="1">Cell inner membrane</location>
        <topology evidence="1">Multi-pass membrane protein</topology>
    </subcellularLocation>
    <subcellularLocation>
        <location evidence="9">Cell membrane</location>
        <topology evidence="9">Multi-pass membrane protein</topology>
    </subcellularLocation>
</comment>
<dbReference type="Pfam" id="PF01478">
    <property type="entry name" value="Peptidase_A24"/>
    <property type="match status" value="1"/>
</dbReference>
<feature type="domain" description="Prepilin type IV endopeptidase peptidase" evidence="11">
    <location>
        <begin position="134"/>
        <end position="242"/>
    </location>
</feature>
<dbReference type="PANTHER" id="PTHR30487">
    <property type="entry name" value="TYPE 4 PREPILIN-LIKE PROTEINS LEADER PEPTIDE-PROCESSING ENZYME"/>
    <property type="match status" value="1"/>
</dbReference>
<dbReference type="InterPro" id="IPR014032">
    <property type="entry name" value="Peptidase_A24A_bac"/>
</dbReference>
<keyword evidence="5 9" id="KW-0812">Transmembrane</keyword>
<gene>
    <name evidence="13" type="ORF">RGQ30_04930</name>
</gene>
<keyword evidence="9" id="KW-0808">Transferase</keyword>
<feature type="transmembrane region" description="Helical" evidence="10">
    <location>
        <begin position="182"/>
        <end position="201"/>
    </location>
</feature>
<comment type="catalytic activity">
    <reaction evidence="9">
        <text>Typically cleaves a -Gly-|-Phe- bond to release an N-terminal, basic peptide of 5-8 residues from type IV prepilin, and then N-methylates the new N-terminal amino group, the methyl donor being S-adenosyl-L-methionine.</text>
        <dbReference type="EC" id="3.4.23.43"/>
    </reaction>
</comment>
<dbReference type="GO" id="GO:0006465">
    <property type="term" value="P:signal peptide processing"/>
    <property type="evidence" value="ECO:0007669"/>
    <property type="project" value="TreeGrafter"/>
</dbReference>
<organism evidence="13 14">
    <name type="scientific">Limnobacter thiooxidans</name>
    <dbReference type="NCBI Taxonomy" id="131080"/>
    <lineage>
        <taxon>Bacteria</taxon>
        <taxon>Pseudomonadati</taxon>
        <taxon>Pseudomonadota</taxon>
        <taxon>Betaproteobacteria</taxon>
        <taxon>Burkholderiales</taxon>
        <taxon>Burkholderiaceae</taxon>
        <taxon>Limnobacter</taxon>
    </lineage>
</organism>
<dbReference type="Proteomes" id="UP001329151">
    <property type="component" value="Chromosome"/>
</dbReference>
<evidence type="ECO:0000259" key="11">
    <source>
        <dbReference type="Pfam" id="PF01478"/>
    </source>
</evidence>
<dbReference type="GO" id="GO:0005886">
    <property type="term" value="C:plasma membrane"/>
    <property type="evidence" value="ECO:0007669"/>
    <property type="project" value="UniProtKB-SubCell"/>
</dbReference>
<keyword evidence="9" id="KW-0489">Methyltransferase</keyword>
<dbReference type="Gene3D" id="1.20.120.1220">
    <property type="match status" value="1"/>
</dbReference>
<keyword evidence="9" id="KW-0378">Hydrolase</keyword>
<feature type="domain" description="Prepilin peptidase A24 N-terminal" evidence="12">
    <location>
        <begin position="18"/>
        <end position="121"/>
    </location>
</feature>
<keyword evidence="3" id="KW-1003">Cell membrane</keyword>
<evidence type="ECO:0000259" key="12">
    <source>
        <dbReference type="Pfam" id="PF06750"/>
    </source>
</evidence>
<dbReference type="AlphaFoldDB" id="A0AA86IXH9"/>
<evidence type="ECO:0000256" key="6">
    <source>
        <dbReference type="ARBA" id="ARBA00022989"/>
    </source>
</evidence>
<dbReference type="InterPro" id="IPR010627">
    <property type="entry name" value="Prepilin_pept_A24_N"/>
</dbReference>
<evidence type="ECO:0000256" key="8">
    <source>
        <dbReference type="RuleBase" id="RU003793"/>
    </source>
</evidence>
<dbReference type="PANTHER" id="PTHR30487:SF0">
    <property type="entry name" value="PREPILIN LEADER PEPTIDASE_N-METHYLTRANSFERASE-RELATED"/>
    <property type="match status" value="1"/>
</dbReference>
<dbReference type="PRINTS" id="PR00864">
    <property type="entry name" value="PREPILNPTASE"/>
</dbReference>
<feature type="transmembrane region" description="Helical" evidence="10">
    <location>
        <begin position="12"/>
        <end position="32"/>
    </location>
</feature>
<keyword evidence="14" id="KW-1185">Reference proteome</keyword>
<evidence type="ECO:0000256" key="3">
    <source>
        <dbReference type="ARBA" id="ARBA00022475"/>
    </source>
</evidence>
<keyword evidence="6 10" id="KW-1133">Transmembrane helix</keyword>
<proteinExistence type="inferred from homology"/>
<dbReference type="RefSeq" id="WP_130558488.1">
    <property type="nucleotide sequence ID" value="NZ_AP028947.1"/>
</dbReference>
<dbReference type="EC" id="2.1.1.-" evidence="9"/>
<dbReference type="InterPro" id="IPR000045">
    <property type="entry name" value="Prepilin_IV_endopep_pep"/>
</dbReference>
<keyword evidence="7 10" id="KW-0472">Membrane</keyword>